<dbReference type="SUPFAM" id="SSF53756">
    <property type="entry name" value="UDP-Glycosyltransferase/glycogen phosphorylase"/>
    <property type="match status" value="1"/>
</dbReference>
<evidence type="ECO:0000256" key="5">
    <source>
        <dbReference type="ARBA" id="ARBA00031445"/>
    </source>
</evidence>
<dbReference type="FunFam" id="3.40.50.11720:FF:000001">
    <property type="entry name" value="3-deoxy-D-manno-octulosonic acid transferase"/>
    <property type="match status" value="1"/>
</dbReference>
<keyword evidence="9" id="KW-1003">Cell membrane</keyword>
<keyword evidence="4 9" id="KW-0808">Transferase</keyword>
<organism evidence="11 12">
    <name type="scientific">Thermodesulfobacterium geofontis</name>
    <dbReference type="NCBI Taxonomy" id="1295609"/>
    <lineage>
        <taxon>Bacteria</taxon>
        <taxon>Pseudomonadati</taxon>
        <taxon>Thermodesulfobacteriota</taxon>
        <taxon>Thermodesulfobacteria</taxon>
        <taxon>Thermodesulfobacteriales</taxon>
        <taxon>Thermodesulfobacteriaceae</taxon>
        <taxon>Thermodesulfobacterium</taxon>
    </lineage>
</organism>
<comment type="subcellular location">
    <subcellularLocation>
        <location evidence="9">Cell membrane</location>
    </subcellularLocation>
</comment>
<dbReference type="InterPro" id="IPR039901">
    <property type="entry name" value="Kdotransferase"/>
</dbReference>
<dbReference type="Gene3D" id="3.40.50.11720">
    <property type="entry name" value="3-Deoxy-D-manno-octulosonic-acid transferase, N-terminal domain"/>
    <property type="match status" value="1"/>
</dbReference>
<dbReference type="GO" id="GO:0009244">
    <property type="term" value="P:lipopolysaccharide core region biosynthetic process"/>
    <property type="evidence" value="ECO:0007669"/>
    <property type="project" value="UniProtKB-UniRule"/>
</dbReference>
<evidence type="ECO:0000256" key="8">
    <source>
        <dbReference type="PIRSR" id="PIRSR639901-2"/>
    </source>
</evidence>
<gene>
    <name evidence="11" type="ORF">C0190_00215</name>
</gene>
<feature type="active site" description="Proton acceptor" evidence="7">
    <location>
        <position position="62"/>
    </location>
</feature>
<evidence type="ECO:0000256" key="6">
    <source>
        <dbReference type="ARBA" id="ARBA00049183"/>
    </source>
</evidence>
<feature type="domain" description="3-deoxy-D-manno-octulosonic-acid transferase N-terminal" evidence="10">
    <location>
        <begin position="36"/>
        <end position="210"/>
    </location>
</feature>
<evidence type="ECO:0000256" key="9">
    <source>
        <dbReference type="RuleBase" id="RU365103"/>
    </source>
</evidence>
<name>A0A2N7PQN8_9BACT</name>
<evidence type="ECO:0000259" key="10">
    <source>
        <dbReference type="Pfam" id="PF04413"/>
    </source>
</evidence>
<comment type="caution">
    <text evidence="11">The sequence shown here is derived from an EMBL/GenBank/DDBJ whole genome shotgun (WGS) entry which is preliminary data.</text>
</comment>
<proteinExistence type="inferred from homology"/>
<comment type="catalytic activity">
    <reaction evidence="6 9">
        <text>lipid IVA (E. coli) + CMP-3-deoxy-beta-D-manno-octulosonate = alpha-Kdo-(2-&gt;6)-lipid IVA (E. coli) + CMP + H(+)</text>
        <dbReference type="Rhea" id="RHEA:28066"/>
        <dbReference type="ChEBI" id="CHEBI:15378"/>
        <dbReference type="ChEBI" id="CHEBI:58603"/>
        <dbReference type="ChEBI" id="CHEBI:60364"/>
        <dbReference type="ChEBI" id="CHEBI:60377"/>
        <dbReference type="ChEBI" id="CHEBI:85987"/>
        <dbReference type="EC" id="2.4.99.12"/>
    </reaction>
</comment>
<dbReference type="UniPathway" id="UPA00958"/>
<dbReference type="InterPro" id="IPR038107">
    <property type="entry name" value="Glycos_transf_N_sf"/>
</dbReference>
<sequence>MKYLAYTFLYYIVSAILLPKEYFKRPPEIRKRWIKEKLALFGKKDFISQRKVIWIHAVSVGEVVAISSLIKNLVKNYDILLSTITDTGNYVAHQKFKNLPVKIIYLPLDCPFAIKRVLNIFNPSALLIAETEIWPNLILTTSKKIPVFLINARISNRSFERYKKIKFFLKPLLNRFSLIAVQDEKYKERFKALGAPEEKIVITGNTKFDIELLPISFVWENLIPRPVIVAGSTHSPEEKLITEVFFKIPGSGSLFLVPRHPERFNDVEKIITTLIEDKRDVIFYRISKISNLSENIKTHSFSKLIVLVDQMGILGSLYRICDIAIIGGSFIPHGGQNPLEAIYWRKPVIFGPSMGNFPFIKEFLEKDVCLQIKKEQLKDVLEDLIKNPEKRVELGKKAYEIFKQKTGATEKILNLLKTYLNQ</sequence>
<evidence type="ECO:0000256" key="7">
    <source>
        <dbReference type="PIRSR" id="PIRSR639901-1"/>
    </source>
</evidence>
<comment type="function">
    <text evidence="9">Involved in lipopolysaccharide (LPS) biosynthesis. Catalyzes the transfer of 3-deoxy-D-manno-octulosonate (Kdo) residue(s) from CMP-Kdo to lipid IV(A), the tetraacyldisaccharide-1,4'-bisphosphate precursor of lipid A.</text>
</comment>
<evidence type="ECO:0000256" key="2">
    <source>
        <dbReference type="ARBA" id="ARBA00012621"/>
    </source>
</evidence>
<dbReference type="InterPro" id="IPR007507">
    <property type="entry name" value="Glycos_transf_N"/>
</dbReference>
<dbReference type="PANTHER" id="PTHR42755">
    <property type="entry name" value="3-DEOXY-MANNO-OCTULOSONATE CYTIDYLYLTRANSFERASE"/>
    <property type="match status" value="1"/>
</dbReference>
<dbReference type="EC" id="2.4.99.12" evidence="2 9"/>
<feature type="site" description="Transition state stabilizer" evidence="8">
    <location>
        <position position="130"/>
    </location>
</feature>
<dbReference type="PANTHER" id="PTHR42755:SF1">
    <property type="entry name" value="3-DEOXY-D-MANNO-OCTULOSONIC ACID TRANSFERASE, MITOCHONDRIAL-RELATED"/>
    <property type="match status" value="1"/>
</dbReference>
<comment type="similarity">
    <text evidence="9">Belongs to the glycosyltransferase group 1 family.</text>
</comment>
<dbReference type="GO" id="GO:0043842">
    <property type="term" value="F:Kdo transferase activity"/>
    <property type="evidence" value="ECO:0007669"/>
    <property type="project" value="UniProtKB-EC"/>
</dbReference>
<keyword evidence="9" id="KW-0472">Membrane</keyword>
<dbReference type="GO" id="GO:0005886">
    <property type="term" value="C:plasma membrane"/>
    <property type="evidence" value="ECO:0007669"/>
    <property type="project" value="UniProtKB-SubCell"/>
</dbReference>
<dbReference type="Pfam" id="PF04413">
    <property type="entry name" value="Glycos_transf_N"/>
    <property type="match status" value="1"/>
</dbReference>
<dbReference type="Proteomes" id="UP000235460">
    <property type="component" value="Unassembled WGS sequence"/>
</dbReference>
<evidence type="ECO:0000313" key="12">
    <source>
        <dbReference type="Proteomes" id="UP000235460"/>
    </source>
</evidence>
<evidence type="ECO:0000256" key="4">
    <source>
        <dbReference type="ARBA" id="ARBA00022679"/>
    </source>
</evidence>
<feature type="site" description="Transition state stabilizer" evidence="8">
    <location>
        <position position="207"/>
    </location>
</feature>
<comment type="pathway">
    <text evidence="1 9">Bacterial outer membrane biogenesis; LPS core biosynthesis.</text>
</comment>
<evidence type="ECO:0000256" key="3">
    <source>
        <dbReference type="ARBA" id="ARBA00019077"/>
    </source>
</evidence>
<accession>A0A2N7PQN8</accession>
<evidence type="ECO:0000256" key="1">
    <source>
        <dbReference type="ARBA" id="ARBA00004713"/>
    </source>
</evidence>
<keyword evidence="9" id="KW-0448">Lipopolysaccharide biosynthesis</keyword>
<dbReference type="GO" id="GO:0009245">
    <property type="term" value="P:lipid A biosynthetic process"/>
    <property type="evidence" value="ECO:0007669"/>
    <property type="project" value="TreeGrafter"/>
</dbReference>
<reference evidence="11 12" key="1">
    <citation type="submission" date="2018-01" db="EMBL/GenBank/DDBJ databases">
        <title>Metagenomic assembled genomes from two thermal pools in the Uzon Caldera, Kamchatka, Russia.</title>
        <authorList>
            <person name="Wilkins L."/>
            <person name="Ettinger C."/>
        </authorList>
    </citation>
    <scope>NUCLEOTIDE SEQUENCE [LARGE SCALE GENOMIC DNA]</scope>
    <source>
        <strain evidence="11">ZAV-08</strain>
    </source>
</reference>
<dbReference type="EMBL" id="PNIK01000002">
    <property type="protein sequence ID" value="PMP69214.1"/>
    <property type="molecule type" value="Genomic_DNA"/>
</dbReference>
<evidence type="ECO:0000313" key="11">
    <source>
        <dbReference type="EMBL" id="PMP69214.1"/>
    </source>
</evidence>
<dbReference type="AlphaFoldDB" id="A0A2N7PQN8"/>
<dbReference type="Gene3D" id="3.40.50.2000">
    <property type="entry name" value="Glycogen Phosphorylase B"/>
    <property type="match status" value="1"/>
</dbReference>
<protein>
    <recommendedName>
        <fullName evidence="3 9">3-deoxy-D-manno-octulosonic acid transferase</fullName>
        <shortName evidence="9">Kdo transferase</shortName>
        <ecNumber evidence="2 9">2.4.99.12</ecNumber>
    </recommendedName>
    <alternativeName>
        <fullName evidence="5 9">Lipid IV(A) 3-deoxy-D-manno-octulosonic acid transferase</fullName>
    </alternativeName>
</protein>